<keyword evidence="5 8" id="KW-0255">Endonuclease</keyword>
<evidence type="ECO:0000256" key="5">
    <source>
        <dbReference type="ARBA" id="ARBA00022759"/>
    </source>
</evidence>
<keyword evidence="7" id="KW-0460">Magnesium</keyword>
<evidence type="ECO:0000313" key="13">
    <source>
        <dbReference type="Proteomes" id="UP001302667"/>
    </source>
</evidence>
<dbReference type="RefSeq" id="WP_317102342.1">
    <property type="nucleotide sequence ID" value="NZ_CP136584.1"/>
</dbReference>
<evidence type="ECO:0000256" key="7">
    <source>
        <dbReference type="ARBA" id="ARBA00022842"/>
    </source>
</evidence>
<comment type="cofactor">
    <cofactor evidence="1 8">
        <name>Mg(2+)</name>
        <dbReference type="ChEBI" id="CHEBI:18420"/>
    </cofactor>
</comment>
<evidence type="ECO:0000313" key="12">
    <source>
        <dbReference type="EMBL" id="WOE65228.1"/>
    </source>
</evidence>
<comment type="similarity">
    <text evidence="2 8">Belongs to the DNA/RNA non-specific endonuclease family.</text>
</comment>
<dbReference type="Proteomes" id="UP001302667">
    <property type="component" value="Chromosome"/>
</dbReference>
<evidence type="ECO:0000259" key="10">
    <source>
        <dbReference type="SMART" id="SM00477"/>
    </source>
</evidence>
<keyword evidence="9" id="KW-0732">Signal</keyword>
<dbReference type="SUPFAM" id="SSF54060">
    <property type="entry name" value="His-Me finger endonucleases"/>
    <property type="match status" value="1"/>
</dbReference>
<evidence type="ECO:0000259" key="11">
    <source>
        <dbReference type="SMART" id="SM00892"/>
    </source>
</evidence>
<reference evidence="12 13" key="1">
    <citation type="submission" date="2023-10" db="EMBL/GenBank/DDBJ databases">
        <title>Genome analysis of psychrotrophic aerobic bacterium Aeromonas allosaccharophila BIM B-1809 isolated from infected fish.</title>
        <authorList>
            <person name="Leanovich S.I."/>
            <person name="Sidarenka A.V."/>
            <person name="Akhremchuk A.E."/>
            <person name="Sikolenko M.A."/>
            <person name="Valentovich L.N."/>
        </authorList>
    </citation>
    <scope>NUCLEOTIDE SEQUENCE [LARGE SCALE GENOMIC DNA]</scope>
    <source>
        <strain evidence="12 13">BIM B-1809</strain>
    </source>
</reference>
<dbReference type="InterPro" id="IPR040255">
    <property type="entry name" value="Non-specific_endonuclease"/>
</dbReference>
<keyword evidence="3 8" id="KW-0540">Nuclease</keyword>
<keyword evidence="6 8" id="KW-0378">Hydrolase</keyword>
<feature type="domain" description="DNA/RNA non-specific endonuclease/pyrophosphatase/phosphodiesterase" evidence="11">
    <location>
        <begin position="48"/>
        <end position="240"/>
    </location>
</feature>
<dbReference type="InterPro" id="IPR018524">
    <property type="entry name" value="DNA/RNA_endonuclease_AS"/>
</dbReference>
<organism evidence="12 13">
    <name type="scientific">Aeromonas allosaccharophila</name>
    <dbReference type="NCBI Taxonomy" id="656"/>
    <lineage>
        <taxon>Bacteria</taxon>
        <taxon>Pseudomonadati</taxon>
        <taxon>Pseudomonadota</taxon>
        <taxon>Gammaproteobacteria</taxon>
        <taxon>Aeromonadales</taxon>
        <taxon>Aeromonadaceae</taxon>
        <taxon>Aeromonas</taxon>
    </lineage>
</organism>
<protein>
    <recommendedName>
        <fullName evidence="8">Endonuclease</fullName>
        <ecNumber evidence="8">3.1.30.-</ecNumber>
    </recommendedName>
</protein>
<dbReference type="GO" id="GO:0004519">
    <property type="term" value="F:endonuclease activity"/>
    <property type="evidence" value="ECO:0007669"/>
    <property type="project" value="UniProtKB-KW"/>
</dbReference>
<evidence type="ECO:0000256" key="1">
    <source>
        <dbReference type="ARBA" id="ARBA00001946"/>
    </source>
</evidence>
<proteinExistence type="inferred from homology"/>
<evidence type="ECO:0000256" key="2">
    <source>
        <dbReference type="ARBA" id="ARBA00010052"/>
    </source>
</evidence>
<evidence type="ECO:0000256" key="3">
    <source>
        <dbReference type="ARBA" id="ARBA00022722"/>
    </source>
</evidence>
<dbReference type="SMART" id="SM00892">
    <property type="entry name" value="Endonuclease_NS"/>
    <property type="match status" value="1"/>
</dbReference>
<keyword evidence="4 8" id="KW-0479">Metal-binding</keyword>
<dbReference type="InterPro" id="IPR044929">
    <property type="entry name" value="DNA/RNA_non-sp_Endonuclease_sf"/>
</dbReference>
<dbReference type="EMBL" id="CP136584">
    <property type="protein sequence ID" value="WOE65228.1"/>
    <property type="molecule type" value="Genomic_DNA"/>
</dbReference>
<dbReference type="CDD" id="cd00091">
    <property type="entry name" value="NUC"/>
    <property type="match status" value="1"/>
</dbReference>
<accession>A0ABZ0F785</accession>
<feature type="chain" id="PRO_5046763076" description="Endonuclease" evidence="9">
    <location>
        <begin position="27"/>
        <end position="254"/>
    </location>
</feature>
<dbReference type="Gene3D" id="3.40.570.10">
    <property type="entry name" value="Extracellular Endonuclease, subunit A"/>
    <property type="match status" value="1"/>
</dbReference>
<feature type="domain" description="ENPP1-3/EXOG-like endonuclease/phosphodiesterase" evidence="10">
    <location>
        <begin position="49"/>
        <end position="240"/>
    </location>
</feature>
<dbReference type="InterPro" id="IPR020821">
    <property type="entry name" value="ENPP1-3/EXOG-like_nuc-like"/>
</dbReference>
<dbReference type="EC" id="3.1.30.-" evidence="8"/>
<dbReference type="InterPro" id="IPR044925">
    <property type="entry name" value="His-Me_finger_sf"/>
</dbReference>
<name>A0ABZ0F785_9GAMM</name>
<sequence length="254" mass="28580">MIKINKLVLTVALTLTLTLTATPLLAAHWECGEHVRFGLPSESDQKLCREGYAVGYNYDYKVADWVSYRMTAQSAQGTVPRKDAFAEDREIPVAYRATLSDYKGSGYDRGHQAPAGDMKSNKNTMKESFLLSNMTPQIGVLNQKAWRVLEDKVNKWAVSRKDVQVITGPIFTGSEESIGQGVAIPSSYYKIVMDPAKLQAIAFIMPQQEVPISQIADYRVSVREVEEQTQLNFFSDMPEEQQETLEARISPMWN</sequence>
<dbReference type="PROSITE" id="PS01070">
    <property type="entry name" value="NUCLEASE_NON_SPEC"/>
    <property type="match status" value="1"/>
</dbReference>
<feature type="signal peptide" evidence="9">
    <location>
        <begin position="1"/>
        <end position="26"/>
    </location>
</feature>
<evidence type="ECO:0000256" key="4">
    <source>
        <dbReference type="ARBA" id="ARBA00022723"/>
    </source>
</evidence>
<evidence type="ECO:0000256" key="6">
    <source>
        <dbReference type="ARBA" id="ARBA00022801"/>
    </source>
</evidence>
<dbReference type="PANTHER" id="PTHR13966:SF5">
    <property type="entry name" value="ENDONUCLEASE G, MITOCHONDRIAL"/>
    <property type="match status" value="1"/>
</dbReference>
<gene>
    <name evidence="12" type="ORF">RY972_14280</name>
</gene>
<evidence type="ECO:0000256" key="9">
    <source>
        <dbReference type="SAM" id="SignalP"/>
    </source>
</evidence>
<dbReference type="InterPro" id="IPR001604">
    <property type="entry name" value="Endo_G_ENPP1-like_dom"/>
</dbReference>
<evidence type="ECO:0000256" key="8">
    <source>
        <dbReference type="RuleBase" id="RU366055"/>
    </source>
</evidence>
<dbReference type="PANTHER" id="PTHR13966">
    <property type="entry name" value="ENDONUCLEASE RELATED"/>
    <property type="match status" value="1"/>
</dbReference>
<dbReference type="Pfam" id="PF01223">
    <property type="entry name" value="Endonuclease_NS"/>
    <property type="match status" value="1"/>
</dbReference>
<keyword evidence="13" id="KW-1185">Reference proteome</keyword>
<dbReference type="SMART" id="SM00477">
    <property type="entry name" value="NUC"/>
    <property type="match status" value="1"/>
</dbReference>